<comment type="pathway">
    <text evidence="2">Protein modification; protein ubiquitination.</text>
</comment>
<keyword evidence="8" id="KW-0832">Ubl conjugation</keyword>
<dbReference type="CTD" id="41230"/>
<evidence type="ECO:0000313" key="14">
    <source>
        <dbReference type="Proteomes" id="UP000694867"/>
    </source>
</evidence>
<evidence type="ECO:0000256" key="3">
    <source>
        <dbReference type="ARBA" id="ARBA00005293"/>
    </source>
</evidence>
<evidence type="ECO:0000256" key="4">
    <source>
        <dbReference type="ARBA" id="ARBA00014394"/>
    </source>
</evidence>
<dbReference type="Gene3D" id="2.30.130.40">
    <property type="entry name" value="LON domain-like"/>
    <property type="match status" value="1"/>
</dbReference>
<dbReference type="Pfam" id="PF03226">
    <property type="entry name" value="Yippee-Mis18"/>
    <property type="match status" value="1"/>
</dbReference>
<evidence type="ECO:0000259" key="13">
    <source>
        <dbReference type="PROSITE" id="PS51788"/>
    </source>
</evidence>
<keyword evidence="9" id="KW-0539">Nucleus</keyword>
<dbReference type="Gene3D" id="1.20.58.1480">
    <property type="match status" value="1"/>
</dbReference>
<keyword evidence="5" id="KW-0479">Metal-binding</keyword>
<dbReference type="PROSITE" id="PS51788">
    <property type="entry name" value="CULT"/>
    <property type="match status" value="1"/>
</dbReference>
<evidence type="ECO:0000256" key="1">
    <source>
        <dbReference type="ARBA" id="ARBA00004123"/>
    </source>
</evidence>
<organism evidence="14 15">
    <name type="scientific">Galendromus occidentalis</name>
    <name type="common">western predatory mite</name>
    <dbReference type="NCBI Taxonomy" id="34638"/>
    <lineage>
        <taxon>Eukaryota</taxon>
        <taxon>Metazoa</taxon>
        <taxon>Ecdysozoa</taxon>
        <taxon>Arthropoda</taxon>
        <taxon>Chelicerata</taxon>
        <taxon>Arachnida</taxon>
        <taxon>Acari</taxon>
        <taxon>Parasitiformes</taxon>
        <taxon>Mesostigmata</taxon>
        <taxon>Gamasina</taxon>
        <taxon>Phytoseioidea</taxon>
        <taxon>Phytoseiidae</taxon>
        <taxon>Typhlodrominae</taxon>
        <taxon>Galendromus</taxon>
    </lineage>
</organism>
<dbReference type="AlphaFoldDB" id="A0AAJ6W0P5"/>
<dbReference type="CDD" id="cd15777">
    <property type="entry name" value="CRBN_C_like"/>
    <property type="match status" value="1"/>
</dbReference>
<dbReference type="InterPro" id="IPR046336">
    <property type="entry name" value="Lon_prtase_N_sf"/>
</dbReference>
<name>A0AAJ6W0P5_9ACAR</name>
<evidence type="ECO:0000256" key="7">
    <source>
        <dbReference type="ARBA" id="ARBA00022833"/>
    </source>
</evidence>
<evidence type="ECO:0000256" key="2">
    <source>
        <dbReference type="ARBA" id="ARBA00004906"/>
    </source>
</evidence>
<dbReference type="GeneID" id="100906028"/>
<evidence type="ECO:0000256" key="10">
    <source>
        <dbReference type="ARBA" id="ARBA00030079"/>
    </source>
</evidence>
<comment type="function">
    <text evidence="11">Substrate recognition component of a DCX (DDB1-CUL4-X-box) E3 protein ligase complex that mediates the ubiquitination and subsequent proteasomal degradation of target proteins. Has an essential role in mediating growth by negatively regulating insulin signaling. It also has a role in maintaining presynaptic function in the neuromuscular junction synapses of third-instar larvae.</text>
</comment>
<dbReference type="InterPro" id="IPR034750">
    <property type="entry name" value="CULT"/>
</dbReference>
<dbReference type="SMART" id="SM00464">
    <property type="entry name" value="LON"/>
    <property type="match status" value="1"/>
</dbReference>
<dbReference type="Proteomes" id="UP000694867">
    <property type="component" value="Unplaced"/>
</dbReference>
<evidence type="ECO:0000256" key="9">
    <source>
        <dbReference type="ARBA" id="ARBA00023242"/>
    </source>
</evidence>
<accession>A0AAJ6W0P5</accession>
<dbReference type="RefSeq" id="XP_003747722.1">
    <property type="nucleotide sequence ID" value="XM_003747674.2"/>
</dbReference>
<comment type="subunit">
    <text evidence="12">Likely a component of a DCX (DDB1-CUL4-X-box) protein ligase complex. May interact with pic/DDB1.</text>
</comment>
<dbReference type="FunFam" id="2.170.150.20:FF:000007">
    <property type="entry name" value="Protein cereblon"/>
    <property type="match status" value="1"/>
</dbReference>
<sequence length="385" mass="44101">MDSEEQTEEYDTSLTEAHTYLGEGLENMRGRTILDDTVTHQMLVLAGRNVTLIPGETLPLLLHHNEEVRPWLKTHKVFGILYPRQTVYGTTADLRSFKEEQSHDGYWTLTVKAEGSQRFKVIEKRIISQVIFMAEVRILPDRRLLPPEQHLLLEGNRLRNVMGKLTPFPQWVYNQCHERILMKELSEVMKSILGKDPPVKDPTAFSYWVVANVPINEGDRKVLLALNSSQERLFMAKHYLKLNCKICCAECLSEISTKDHMFSMSTSGAQGTFVNMAGYIHEMLTVRLVDGVSYVGASSEHYSWFPGYAWHIIECAECGMHVGWRFSTQKNLQPQKFWGLSRGSVRFAPIDNMSQLDKDVFMATAQMSRAYLDSTPETYETPPDL</sequence>
<keyword evidence="7" id="KW-0862">Zinc</keyword>
<feature type="domain" description="CULT" evidence="13">
    <location>
        <begin position="243"/>
        <end position="349"/>
    </location>
</feature>
<evidence type="ECO:0000256" key="8">
    <source>
        <dbReference type="ARBA" id="ARBA00022843"/>
    </source>
</evidence>
<proteinExistence type="inferred from homology"/>
<evidence type="ECO:0000256" key="5">
    <source>
        <dbReference type="ARBA" id="ARBA00022723"/>
    </source>
</evidence>
<evidence type="ECO:0000256" key="6">
    <source>
        <dbReference type="ARBA" id="ARBA00022786"/>
    </source>
</evidence>
<reference evidence="15" key="1">
    <citation type="submission" date="2025-08" db="UniProtKB">
        <authorList>
            <consortium name="RefSeq"/>
        </authorList>
    </citation>
    <scope>IDENTIFICATION</scope>
</reference>
<dbReference type="Gene3D" id="2.170.150.20">
    <property type="entry name" value="Peptide methionine sulfoxide reductase"/>
    <property type="match status" value="1"/>
</dbReference>
<keyword evidence="6" id="KW-0833">Ubl conjugation pathway</keyword>
<protein>
    <recommendedName>
        <fullName evidence="4">Protein cereblon</fullName>
    </recommendedName>
    <alternativeName>
        <fullName evidence="10">Protein ohgata</fullName>
    </alternativeName>
</protein>
<comment type="similarity">
    <text evidence="3">Belongs to the CRBN family.</text>
</comment>
<dbReference type="KEGG" id="goe:100906028"/>
<dbReference type="InterPro" id="IPR003111">
    <property type="entry name" value="Lon_prtase_N"/>
</dbReference>
<dbReference type="InterPro" id="IPR015947">
    <property type="entry name" value="PUA-like_sf"/>
</dbReference>
<evidence type="ECO:0000256" key="12">
    <source>
        <dbReference type="ARBA" id="ARBA00046796"/>
    </source>
</evidence>
<dbReference type="SUPFAM" id="SSF88697">
    <property type="entry name" value="PUA domain-like"/>
    <property type="match status" value="1"/>
</dbReference>
<evidence type="ECO:0000256" key="11">
    <source>
        <dbReference type="ARBA" id="ARBA00046075"/>
    </source>
</evidence>
<dbReference type="InterPro" id="IPR004910">
    <property type="entry name" value="Yippee/Mis18/Cereblon"/>
</dbReference>
<comment type="subcellular location">
    <subcellularLocation>
        <location evidence="1">Nucleus</location>
    </subcellularLocation>
</comment>
<keyword evidence="14" id="KW-1185">Reference proteome</keyword>
<gene>
    <name evidence="15" type="primary">LOC100906028</name>
</gene>
<evidence type="ECO:0000313" key="15">
    <source>
        <dbReference type="RefSeq" id="XP_003747722.1"/>
    </source>
</evidence>